<reference evidence="4" key="1">
    <citation type="journal article" date="2014" name="Genome Announc.">
        <title>Genome sequence of the yeast Cyberlindnera fabianii (Hansenula fabianii).</title>
        <authorList>
            <person name="Freel K.C."/>
            <person name="Sarilar V."/>
            <person name="Neuveglise C."/>
            <person name="Devillers H."/>
            <person name="Friedrich A."/>
            <person name="Schacherer J."/>
        </authorList>
    </citation>
    <scope>NUCLEOTIDE SEQUENCE</scope>
    <source>
        <strain evidence="4">YJS4271</strain>
    </source>
</reference>
<dbReference type="EMBL" id="LK052888">
    <property type="protein sequence ID" value="CDR39399.1"/>
    <property type="molecule type" value="Genomic_DNA"/>
</dbReference>
<feature type="region of interest" description="Disordered" evidence="1">
    <location>
        <begin position="383"/>
        <end position="406"/>
    </location>
</feature>
<sequence length="858" mass="97533">MAQQLHFSDAFWASDHMTSIRTLFDHLERGHAEGTATLNYFEDYTSILDLESKMFGQLAQKQKSFIDSNPISGDNNPLLTKLMPERKASSVRDVVKEQARYVTDASISRQRMFSKFQSDLVLRLKDFLDDYSDFMTDSKKALVDQYNVYVRSLHTAQSLERKISMKVRALDDLGVKHSHKDDIVETMEPIEVVVTPPVQSKDPDSPTQTSTVLPATPQNINDKSTPKTTTMATLPEEDTTSSQSPHDGIGDDDDEEDELFQFPLVLGMTDVANVEELRDLLNAMVEEIPVKRRLIPLPGVNNEYFSSEQFSQWIRTRFTHEDTRRKVEKFGQDFIDLGLMRNWNKLSSNKFVSDGAFYEFTDLARFTSKYKPGQPPVIERTEKQYPKALPKSSATTPAKKSGKRNVTPTADIWSNIRSTFTSAANADTLKSEITELESKYTEAIVSITTERTTLDIMFQDTAAKSETFETNRITMILTLTELFSESVLADHEAKAKNLTKSLQDLKFNDDTVKYEQLKAITSTNGGWYWPKTEVKFVDHSKNPKIEILDVDLVNQTMDLSDQETKTRSVPVFVKSMIRNLEAIENVGEMWEARLDIKTANGIKKKVFEWIAEHGHDSDVVVGVENVVDMLFETEEVQGILSFFKLWLLELPDSVIPFTTYDTLLKLYQDNVDKEHLVNVFSSVPRQNLATLLVICQHITKNCKITDKLVNSHNVPLYHLLMRPSPRKHHASITDSLVLEPFIYDLLDSSFQAVLHKKLVQLESLHQEREKRVQDSITRLKLERERSSAVSSPTPKKAQNLNADGLRTFKTKSPIPTPVTSPKGSRRNSTHATRSSSTSPKLKRPSDNLTKRNSLLSDS</sequence>
<evidence type="ECO:0000259" key="2">
    <source>
        <dbReference type="PROSITE" id="PS50186"/>
    </source>
</evidence>
<dbReference type="Gene3D" id="1.10.555.10">
    <property type="entry name" value="Rho GTPase activation protein"/>
    <property type="match status" value="1"/>
</dbReference>
<dbReference type="GO" id="GO:0030695">
    <property type="term" value="F:GTPase regulator activity"/>
    <property type="evidence" value="ECO:0007669"/>
    <property type="project" value="UniProtKB-ARBA"/>
</dbReference>
<feature type="compositionally biased region" description="Polar residues" evidence="1">
    <location>
        <begin position="787"/>
        <end position="801"/>
    </location>
</feature>
<dbReference type="PhylomeDB" id="A0A061AQG6"/>
<feature type="region of interest" description="Disordered" evidence="1">
    <location>
        <begin position="196"/>
        <end position="255"/>
    </location>
</feature>
<dbReference type="OrthoDB" id="2155291at2759"/>
<dbReference type="Pfam" id="PF00620">
    <property type="entry name" value="RhoGAP"/>
    <property type="match status" value="1"/>
</dbReference>
<organism evidence="4">
    <name type="scientific">Cyberlindnera fabianii</name>
    <name type="common">Yeast</name>
    <name type="synonym">Hansenula fabianii</name>
    <dbReference type="NCBI Taxonomy" id="36022"/>
    <lineage>
        <taxon>Eukaryota</taxon>
        <taxon>Fungi</taxon>
        <taxon>Dikarya</taxon>
        <taxon>Ascomycota</taxon>
        <taxon>Saccharomycotina</taxon>
        <taxon>Saccharomycetes</taxon>
        <taxon>Phaffomycetales</taxon>
        <taxon>Phaffomycetaceae</taxon>
        <taxon>Cyberlindnera</taxon>
    </lineage>
</organism>
<evidence type="ECO:0000313" key="4">
    <source>
        <dbReference type="EMBL" id="CDR39399.1"/>
    </source>
</evidence>
<feature type="compositionally biased region" description="Polar residues" evidence="1">
    <location>
        <begin position="829"/>
        <end position="839"/>
    </location>
</feature>
<feature type="domain" description="DEP" evidence="2">
    <location>
        <begin position="305"/>
        <end position="362"/>
    </location>
</feature>
<dbReference type="SMART" id="SM00324">
    <property type="entry name" value="RhoGAP"/>
    <property type="match status" value="1"/>
</dbReference>
<name>A0A061AQG6_CYBFA</name>
<gene>
    <name evidence="4" type="ORF">CYFA0S_03e02872g</name>
</gene>
<dbReference type="InterPro" id="IPR000591">
    <property type="entry name" value="DEP_dom"/>
</dbReference>
<dbReference type="InterPro" id="IPR008936">
    <property type="entry name" value="Rho_GTPase_activation_prot"/>
</dbReference>
<dbReference type="PROSITE" id="PS50238">
    <property type="entry name" value="RHOGAP"/>
    <property type="match status" value="1"/>
</dbReference>
<feature type="domain" description="Rho-GAP" evidence="3">
    <location>
        <begin position="557"/>
        <end position="754"/>
    </location>
</feature>
<feature type="compositionally biased region" description="Polar residues" evidence="1">
    <location>
        <begin position="205"/>
        <end position="232"/>
    </location>
</feature>
<evidence type="ECO:0000256" key="1">
    <source>
        <dbReference type="SAM" id="MobiDB-lite"/>
    </source>
</evidence>
<feature type="region of interest" description="Disordered" evidence="1">
    <location>
        <begin position="783"/>
        <end position="858"/>
    </location>
</feature>
<dbReference type="AlphaFoldDB" id="A0A061AQG6"/>
<dbReference type="SUPFAM" id="SSF48350">
    <property type="entry name" value="GTPase activation domain, GAP"/>
    <property type="match status" value="1"/>
</dbReference>
<evidence type="ECO:0000259" key="3">
    <source>
        <dbReference type="PROSITE" id="PS50238"/>
    </source>
</evidence>
<protein>
    <submittedName>
        <fullName evidence="4">CYFA0S03e02872g1_1</fullName>
    </submittedName>
</protein>
<dbReference type="VEuPathDB" id="FungiDB:BON22_4486"/>
<accession>A0A061AQG6</accession>
<dbReference type="InterPro" id="IPR000198">
    <property type="entry name" value="RhoGAP_dom"/>
</dbReference>
<dbReference type="PROSITE" id="PS50186">
    <property type="entry name" value="DEP"/>
    <property type="match status" value="1"/>
</dbReference>
<dbReference type="GO" id="GO:0035556">
    <property type="term" value="P:intracellular signal transduction"/>
    <property type="evidence" value="ECO:0007669"/>
    <property type="project" value="InterPro"/>
</dbReference>
<proteinExistence type="predicted"/>
<feature type="compositionally biased region" description="Polar residues" evidence="1">
    <location>
        <begin position="392"/>
        <end position="406"/>
    </location>
</feature>